<organism evidence="1 2">
    <name type="scientific">Colletotrichum lupini</name>
    <dbReference type="NCBI Taxonomy" id="145971"/>
    <lineage>
        <taxon>Eukaryota</taxon>
        <taxon>Fungi</taxon>
        <taxon>Dikarya</taxon>
        <taxon>Ascomycota</taxon>
        <taxon>Pezizomycotina</taxon>
        <taxon>Sordariomycetes</taxon>
        <taxon>Hypocreomycetidae</taxon>
        <taxon>Glomerellales</taxon>
        <taxon>Glomerellaceae</taxon>
        <taxon>Colletotrichum</taxon>
        <taxon>Colletotrichum acutatum species complex</taxon>
    </lineage>
</organism>
<dbReference type="GeneID" id="73337588"/>
<protein>
    <submittedName>
        <fullName evidence="1">Uncharacterized protein</fullName>
    </submittedName>
</protein>
<dbReference type="AlphaFoldDB" id="A0A9Q8WCA6"/>
<gene>
    <name evidence="1" type="ORF">CLUP02_03558</name>
</gene>
<keyword evidence="2" id="KW-1185">Reference proteome</keyword>
<name>A0A9Q8WCA6_9PEZI</name>
<evidence type="ECO:0000313" key="2">
    <source>
        <dbReference type="Proteomes" id="UP000830671"/>
    </source>
</evidence>
<accession>A0A9Q8WCA6</accession>
<dbReference type="KEGG" id="clup:CLUP02_03558"/>
<dbReference type="EMBL" id="CP019474">
    <property type="protein sequence ID" value="UQC78084.1"/>
    <property type="molecule type" value="Genomic_DNA"/>
</dbReference>
<dbReference type="RefSeq" id="XP_049139721.1">
    <property type="nucleotide sequence ID" value="XM_049282578.1"/>
</dbReference>
<sequence>MGVSRLLIQIPQEWHLLEGTNRFSRYSGWSTMTVFSLKEMHMNAKFASGDHPCISRRKLCNREIVVYARYCCKPFLYAPLYSVYRFPHEYAVVTCSVSCFLLFQRV</sequence>
<dbReference type="Proteomes" id="UP000830671">
    <property type="component" value="Chromosome 2"/>
</dbReference>
<proteinExistence type="predicted"/>
<reference evidence="1" key="1">
    <citation type="journal article" date="2021" name="Mol. Plant Microbe Interact.">
        <title>Complete Genome Sequence of the Plant-Pathogenic Fungus Colletotrichum lupini.</title>
        <authorList>
            <person name="Baroncelli R."/>
            <person name="Pensec F."/>
            <person name="Da Lio D."/>
            <person name="Boufleur T."/>
            <person name="Vicente I."/>
            <person name="Sarrocco S."/>
            <person name="Picot A."/>
            <person name="Baraldi E."/>
            <person name="Sukno S."/>
            <person name="Thon M."/>
            <person name="Le Floch G."/>
        </authorList>
    </citation>
    <scope>NUCLEOTIDE SEQUENCE</scope>
    <source>
        <strain evidence="1">IMI 504893</strain>
    </source>
</reference>
<evidence type="ECO:0000313" key="1">
    <source>
        <dbReference type="EMBL" id="UQC78084.1"/>
    </source>
</evidence>